<evidence type="ECO:0000259" key="1">
    <source>
        <dbReference type="Pfam" id="PF06032"/>
    </source>
</evidence>
<evidence type="ECO:0000313" key="3">
    <source>
        <dbReference type="EMBL" id="PMB96935.1"/>
    </source>
</evidence>
<reference evidence="3 4" key="1">
    <citation type="submission" date="2017-09" db="EMBL/GenBank/DDBJ databases">
        <title>Bacterial strain isolated from the female urinary microbiota.</title>
        <authorList>
            <person name="Thomas-White K."/>
            <person name="Kumar N."/>
            <person name="Forster S."/>
            <person name="Putonti C."/>
            <person name="Lawley T."/>
            <person name="Wolfe A.J."/>
        </authorList>
    </citation>
    <scope>NUCLEOTIDE SEQUENCE [LARGE SCALE GENOMIC DNA]</scope>
    <source>
        <strain evidence="3 4">UMB0680</strain>
    </source>
</reference>
<dbReference type="InterPro" id="IPR024071">
    <property type="entry name" value="S-Me-THD_C_sf"/>
</dbReference>
<organism evidence="3 4">
    <name type="scientific">Brevibacterium luteolum</name>
    <dbReference type="NCBI Taxonomy" id="199591"/>
    <lineage>
        <taxon>Bacteria</taxon>
        <taxon>Bacillati</taxon>
        <taxon>Actinomycetota</taxon>
        <taxon>Actinomycetes</taxon>
        <taxon>Micrococcales</taxon>
        <taxon>Brevibacteriaceae</taxon>
        <taxon>Brevibacterium</taxon>
    </lineage>
</organism>
<feature type="domain" description="S-Me-THD N-terminal" evidence="1">
    <location>
        <begin position="16"/>
        <end position="144"/>
    </location>
</feature>
<dbReference type="Gene3D" id="2.40.390.10">
    <property type="entry name" value="CV3147-like"/>
    <property type="match status" value="1"/>
</dbReference>
<dbReference type="Proteomes" id="UP000235703">
    <property type="component" value="Unassembled WGS sequence"/>
</dbReference>
<gene>
    <name evidence="3" type="ORF">CJ198_13735</name>
</gene>
<accession>A0A2N6PE26</accession>
<evidence type="ECO:0008006" key="5">
    <source>
        <dbReference type="Google" id="ProtNLM"/>
    </source>
</evidence>
<protein>
    <recommendedName>
        <fullName evidence="5">DUF917 family protein</fullName>
    </recommendedName>
</protein>
<name>A0A2N6PE26_9MICO</name>
<dbReference type="AlphaFoldDB" id="A0A2N6PE26"/>
<evidence type="ECO:0000313" key="4">
    <source>
        <dbReference type="Proteomes" id="UP000235703"/>
    </source>
</evidence>
<dbReference type="RefSeq" id="WP_102163179.1">
    <property type="nucleotide sequence ID" value="NZ_PNFZ01000012.1"/>
</dbReference>
<dbReference type="InterPro" id="IPR010318">
    <property type="entry name" value="S-Me-THD_N"/>
</dbReference>
<dbReference type="Pfam" id="PF06032">
    <property type="entry name" value="S-Me-THD_N"/>
    <property type="match status" value="1"/>
</dbReference>
<keyword evidence="4" id="KW-1185">Reference proteome</keyword>
<dbReference type="SUPFAM" id="SSF160991">
    <property type="entry name" value="CV3147-like"/>
    <property type="match status" value="1"/>
</dbReference>
<feature type="domain" description="S-Me-THD-like C-terminal" evidence="2">
    <location>
        <begin position="175"/>
        <end position="324"/>
    </location>
</feature>
<dbReference type="OrthoDB" id="7441206at2"/>
<dbReference type="EMBL" id="PNFZ01000012">
    <property type="protein sequence ID" value="PMB96935.1"/>
    <property type="molecule type" value="Genomic_DNA"/>
</dbReference>
<evidence type="ECO:0000259" key="2">
    <source>
        <dbReference type="Pfam" id="PF20906"/>
    </source>
</evidence>
<comment type="caution">
    <text evidence="3">The sequence shown here is derived from an EMBL/GenBank/DDBJ whole genome shotgun (WGS) entry which is preliminary data.</text>
</comment>
<proteinExistence type="predicted"/>
<dbReference type="Gene3D" id="3.40.1610.10">
    <property type="entry name" value="CV3147-like domain"/>
    <property type="match status" value="1"/>
</dbReference>
<dbReference type="Pfam" id="PF20906">
    <property type="entry name" value="S-Me-THD_C"/>
    <property type="match status" value="1"/>
</dbReference>
<dbReference type="InterPro" id="IPR048350">
    <property type="entry name" value="S-Me-THD-like_C"/>
</dbReference>
<dbReference type="InterPro" id="IPR027479">
    <property type="entry name" value="S-Me-THD_N_sf"/>
</dbReference>
<sequence length="358" mass="37485">MTQQRLTHDDGVAAIYGGCILGGGGGGLIAEGEAKVRDLFERSEGPTLISLDELDDDQTVACVALVGAPSAQDAFLTADQMVEAVELVQQHAGSGLSALMTNENGAATTINGWLQAAALGLPVVDSPANGRAHPTGSMGALSLHARTGYRSVQGFSGGSGTRRFAGTIAGTLSEASDVVRQVSVYAGGLVSVCRNPVEVAYIREHAALGGVSQAIELGKVFLGVEQGQARVDAVVGHLGAERLAEGPVSEVQIVQRGGFDVGLVRIDGVELTFWNEYMTAERGEERLGTFPELLMTLDARTGAPVVTAEIQEQQHVVVIKVGVDRLLLGSTMRDASLLAGIEPIVNKKIIEHQEALWR</sequence>